<protein>
    <submittedName>
        <fullName evidence="1">Uncharacterized protein</fullName>
    </submittedName>
</protein>
<organism evidence="1 2">
    <name type="scientific">Halteria grandinella</name>
    <dbReference type="NCBI Taxonomy" id="5974"/>
    <lineage>
        <taxon>Eukaryota</taxon>
        <taxon>Sar</taxon>
        <taxon>Alveolata</taxon>
        <taxon>Ciliophora</taxon>
        <taxon>Intramacronucleata</taxon>
        <taxon>Spirotrichea</taxon>
        <taxon>Stichotrichia</taxon>
        <taxon>Sporadotrichida</taxon>
        <taxon>Halteriidae</taxon>
        <taxon>Halteria</taxon>
    </lineage>
</organism>
<dbReference type="EMBL" id="RRYP01030576">
    <property type="protein sequence ID" value="TNV71123.1"/>
    <property type="molecule type" value="Genomic_DNA"/>
</dbReference>
<gene>
    <name evidence="1" type="ORF">FGO68_gene15534</name>
</gene>
<accession>A0A8J8NA19</accession>
<proteinExistence type="predicted"/>
<comment type="caution">
    <text evidence="1">The sequence shown here is derived from an EMBL/GenBank/DDBJ whole genome shotgun (WGS) entry which is preliminary data.</text>
</comment>
<sequence length="139" mass="15839">MYSCWCFRPQQQARERLPTTESMSTETLPRQILRGEGEWRRDLEFTRKVRKASIKQLQILITKSPVQSHLRSVRQVPYSVPPVPSAFSAVYIAYTCEVRKLCQPPMERQSLSLATMACSYRLSGDGTDSPGAKSTHPPH</sequence>
<name>A0A8J8NA19_HALGN</name>
<evidence type="ECO:0000313" key="1">
    <source>
        <dbReference type="EMBL" id="TNV71123.1"/>
    </source>
</evidence>
<evidence type="ECO:0000313" key="2">
    <source>
        <dbReference type="Proteomes" id="UP000785679"/>
    </source>
</evidence>
<keyword evidence="2" id="KW-1185">Reference proteome</keyword>
<dbReference type="AlphaFoldDB" id="A0A8J8NA19"/>
<reference evidence="1" key="1">
    <citation type="submission" date="2019-06" db="EMBL/GenBank/DDBJ databases">
        <authorList>
            <person name="Zheng W."/>
        </authorList>
    </citation>
    <scope>NUCLEOTIDE SEQUENCE</scope>
    <source>
        <strain evidence="1">QDHG01</strain>
    </source>
</reference>
<dbReference type="Proteomes" id="UP000785679">
    <property type="component" value="Unassembled WGS sequence"/>
</dbReference>